<dbReference type="OrthoDB" id="3511887at2759"/>
<dbReference type="EMBL" id="PDLM01000016">
    <property type="protein sequence ID" value="RDW59922.1"/>
    <property type="molecule type" value="Genomic_DNA"/>
</dbReference>
<sequence>MKSPRQTSYKGPQDVPNLLNSDEWSPAALFPKPIPLDATAFPPQPQPYLDLIKRLRNNGQSELGYLNAELRRQNGTVHAERSRAAVVEFTSPSVATQPRLFQTSKELTSYLAEANKSSYSHLYIVEDISANYVEAFGSHFAIDPTFWAEHLRTTSWESNQAPGNVSWLPSIKNQGESYSLLYSDQLFLQGPKFSTKLPLFADCNIYRKINLFQEGMFYDGIGSVPRRASYWTRVRSGGPDGYWDALILVDPAIKGTIYADNMSKGTMSPIEIFQQTPYQGGYVDFLPMRYKNSPSYTGPPRKSIFDDLIFYHGLDHPQDSPGAPIIPQAADFFLKSIVAGMWVNTIAYVTTSISVLEYAIQQSKGRSTVGENIHSYSQLNWLDEHLLHIHYWNLRCSILRDWANRNLAEQSIPQVRNALAKGQAPQNDSSSPELQDWVSIKTRLEHWETRSRDLVSSALGLLSLVESHKSLEEAGSARTLAILGTVYLPLSLAAGILSMGGDFIPGKAYFWVFFAVALPLMVLSFLSTLGLNKLRGFI</sequence>
<evidence type="ECO:0000256" key="1">
    <source>
        <dbReference type="SAM" id="MobiDB-lite"/>
    </source>
</evidence>
<protein>
    <submittedName>
        <fullName evidence="3">Uncharacterized protein</fullName>
    </submittedName>
</protein>
<proteinExistence type="predicted"/>
<gene>
    <name evidence="3" type="ORF">BP6252_13009</name>
</gene>
<keyword evidence="2" id="KW-0472">Membrane</keyword>
<keyword evidence="2" id="KW-1133">Transmembrane helix</keyword>
<evidence type="ECO:0000313" key="4">
    <source>
        <dbReference type="Proteomes" id="UP000256645"/>
    </source>
</evidence>
<accession>A0A3D8QDJ0</accession>
<reference evidence="3 4" key="1">
    <citation type="journal article" date="2018" name="IMA Fungus">
        <title>IMA Genome-F 9: Draft genome sequence of Annulohypoxylon stygium, Aspergillus mulundensis, Berkeleyomyces basicola (syn. Thielaviopsis basicola), Ceratocystis smalleyi, two Cercospora beticola strains, Coleophoma cylindrospora, Fusarium fracticaudum, Phialophora cf. hyalina, and Morchella septimelata.</title>
        <authorList>
            <person name="Wingfield B.D."/>
            <person name="Bills G.F."/>
            <person name="Dong Y."/>
            <person name="Huang W."/>
            <person name="Nel W.J."/>
            <person name="Swalarsk-Parry B.S."/>
            <person name="Vaghefi N."/>
            <person name="Wilken P.M."/>
            <person name="An Z."/>
            <person name="de Beer Z.W."/>
            <person name="De Vos L."/>
            <person name="Chen L."/>
            <person name="Duong T.A."/>
            <person name="Gao Y."/>
            <person name="Hammerbacher A."/>
            <person name="Kikkert J.R."/>
            <person name="Li Y."/>
            <person name="Li H."/>
            <person name="Li K."/>
            <person name="Li Q."/>
            <person name="Liu X."/>
            <person name="Ma X."/>
            <person name="Naidoo K."/>
            <person name="Pethybridge S.J."/>
            <person name="Sun J."/>
            <person name="Steenkamp E.T."/>
            <person name="van der Nest M.A."/>
            <person name="van Wyk S."/>
            <person name="Wingfield M.J."/>
            <person name="Xiong C."/>
            <person name="Yue Q."/>
            <person name="Zhang X."/>
        </authorList>
    </citation>
    <scope>NUCLEOTIDE SEQUENCE [LARGE SCALE GENOMIC DNA]</scope>
    <source>
        <strain evidence="3 4">BP6252</strain>
    </source>
</reference>
<feature type="transmembrane region" description="Helical" evidence="2">
    <location>
        <begin position="509"/>
        <end position="531"/>
    </location>
</feature>
<name>A0A3D8QDJ0_9HELO</name>
<feature type="transmembrane region" description="Helical" evidence="2">
    <location>
        <begin position="479"/>
        <end position="497"/>
    </location>
</feature>
<dbReference type="AlphaFoldDB" id="A0A3D8QDJ0"/>
<feature type="region of interest" description="Disordered" evidence="1">
    <location>
        <begin position="1"/>
        <end position="20"/>
    </location>
</feature>
<dbReference type="Gene3D" id="1.20.58.340">
    <property type="entry name" value="Magnesium transport protein CorA, transmembrane region"/>
    <property type="match status" value="1"/>
</dbReference>
<feature type="compositionally biased region" description="Polar residues" evidence="1">
    <location>
        <begin position="1"/>
        <end position="10"/>
    </location>
</feature>
<evidence type="ECO:0000256" key="2">
    <source>
        <dbReference type="SAM" id="Phobius"/>
    </source>
</evidence>
<dbReference type="Proteomes" id="UP000256645">
    <property type="component" value="Unassembled WGS sequence"/>
</dbReference>
<keyword evidence="4" id="KW-1185">Reference proteome</keyword>
<comment type="caution">
    <text evidence="3">The sequence shown here is derived from an EMBL/GenBank/DDBJ whole genome shotgun (WGS) entry which is preliminary data.</text>
</comment>
<organism evidence="3 4">
    <name type="scientific">Coleophoma cylindrospora</name>
    <dbReference type="NCBI Taxonomy" id="1849047"/>
    <lineage>
        <taxon>Eukaryota</taxon>
        <taxon>Fungi</taxon>
        <taxon>Dikarya</taxon>
        <taxon>Ascomycota</taxon>
        <taxon>Pezizomycotina</taxon>
        <taxon>Leotiomycetes</taxon>
        <taxon>Helotiales</taxon>
        <taxon>Dermateaceae</taxon>
        <taxon>Coleophoma</taxon>
    </lineage>
</organism>
<dbReference type="STRING" id="1849047.A0A3D8QDJ0"/>
<evidence type="ECO:0000313" key="3">
    <source>
        <dbReference type="EMBL" id="RDW59922.1"/>
    </source>
</evidence>
<keyword evidence="2" id="KW-0812">Transmembrane</keyword>